<keyword evidence="7 9" id="KW-0408">Iron</keyword>
<comment type="catalytic activity">
    <reaction evidence="9">
        <text>1,2-dihydroxy-5-(methylsulfanyl)pent-1-en-3-one + O2 = 3-(methylsulfanyl)propanoate + CO + formate + 2 H(+)</text>
        <dbReference type="Rhea" id="RHEA:14161"/>
        <dbReference type="ChEBI" id="CHEBI:15378"/>
        <dbReference type="ChEBI" id="CHEBI:15379"/>
        <dbReference type="ChEBI" id="CHEBI:15740"/>
        <dbReference type="ChEBI" id="CHEBI:17245"/>
        <dbReference type="ChEBI" id="CHEBI:49016"/>
        <dbReference type="ChEBI" id="CHEBI:49252"/>
        <dbReference type="EC" id="1.13.11.53"/>
    </reaction>
</comment>
<comment type="cofactor">
    <cofactor evidence="9">
        <name>Ni(2+)</name>
        <dbReference type="ChEBI" id="CHEBI:49786"/>
    </cofactor>
    <text evidence="9">Binds 1 nickel ion per monomer.</text>
</comment>
<dbReference type="InterPro" id="IPR014710">
    <property type="entry name" value="RmlC-like_jellyroll"/>
</dbReference>
<keyword evidence="6 9" id="KW-0560">Oxidoreductase</keyword>
<protein>
    <recommendedName>
        <fullName evidence="9">Acireductone dioxygenase</fullName>
    </recommendedName>
    <alternativeName>
        <fullName evidence="9">1,2-dihydroxy-3-keto-5-methylthiopentene dioxygenase</fullName>
        <shortName evidence="9">DHK-MTPene dioxygenase</shortName>
    </alternativeName>
    <alternativeName>
        <fullName evidence="9">Acireductone dioxygenase (Fe(2+)-requiring)</fullName>
        <shortName evidence="9">ARD'</shortName>
        <shortName evidence="9">Fe-ARD</shortName>
        <ecNumber evidence="9">1.13.11.54</ecNumber>
    </alternativeName>
    <alternativeName>
        <fullName evidence="9">Acireductone dioxygenase (Ni(2+)-requiring)</fullName>
        <shortName evidence="9">ARD</shortName>
        <shortName evidence="9">Ni-ARD</shortName>
        <ecNumber evidence="9">1.13.11.53</ecNumber>
    </alternativeName>
</protein>
<dbReference type="PANTHER" id="PTHR23418">
    <property type="entry name" value="ACIREDUCTONE DIOXYGENASE"/>
    <property type="match status" value="1"/>
</dbReference>
<feature type="site" description="May play a role in transmitting local conformational changes" evidence="9">
    <location>
        <position position="102"/>
    </location>
</feature>
<feature type="binding site" evidence="9">
    <location>
        <position position="103"/>
    </location>
    <ligand>
        <name>Ni(2+)</name>
        <dbReference type="ChEBI" id="CHEBI:49786"/>
    </ligand>
</feature>
<evidence type="ECO:0000256" key="2">
    <source>
        <dbReference type="ARBA" id="ARBA00022596"/>
    </source>
</evidence>
<proteinExistence type="inferred from homology"/>
<keyword evidence="11" id="KW-1185">Reference proteome</keyword>
<dbReference type="EC" id="1.13.11.54" evidence="9"/>
<keyword evidence="4 9" id="KW-0479">Metal-binding</keyword>
<dbReference type="EMBL" id="AQQV01000002">
    <property type="protein sequence ID" value="ORE87264.1"/>
    <property type="molecule type" value="Genomic_DNA"/>
</dbReference>
<feature type="site" description="Important to generate the dianion" evidence="9">
    <location>
        <position position="105"/>
    </location>
</feature>
<feature type="binding site" evidence="9">
    <location>
        <position position="97"/>
    </location>
    <ligand>
        <name>Fe(2+)</name>
        <dbReference type="ChEBI" id="CHEBI:29033"/>
    </ligand>
</feature>
<keyword evidence="5 9" id="KW-0223">Dioxygenase</keyword>
<dbReference type="RefSeq" id="WP_083561502.1">
    <property type="nucleotide sequence ID" value="NZ_AQQV01000002.1"/>
</dbReference>
<keyword evidence="8 9" id="KW-0486">Methionine biosynthesis</keyword>
<evidence type="ECO:0000256" key="5">
    <source>
        <dbReference type="ARBA" id="ARBA00022964"/>
    </source>
</evidence>
<comment type="function">
    <text evidence="9">Catalyzes 2 different reactions between oxygene and the acireductone 1,2-dihydroxy-3-keto-5-methylthiopentene (DHK-MTPene) depending upon the metal bound in the active site. Fe-containing acireductone dioxygenase (Fe-ARD) produces formate and 2-keto-4-methylthiobutyrate (KMTB), the alpha-ketoacid precursor of methionine in the methionine recycle pathway. Ni-containing acireductone dioxygenase (Ni-ARD) produces methylthiopropionate, carbon monoxide and formate, and does not lie on the methionine recycle pathway.</text>
</comment>
<dbReference type="GO" id="GO:0005506">
    <property type="term" value="F:iron ion binding"/>
    <property type="evidence" value="ECO:0007669"/>
    <property type="project" value="UniProtKB-UniRule"/>
</dbReference>
<dbReference type="OrthoDB" id="9795636at2"/>
<comment type="similarity">
    <text evidence="9">Belongs to the acireductone dioxygenase (ARD) family.</text>
</comment>
<feature type="binding site" evidence="9">
    <location>
        <position position="141"/>
    </location>
    <ligand>
        <name>Fe(2+)</name>
        <dbReference type="ChEBI" id="CHEBI:29033"/>
    </ligand>
</feature>
<dbReference type="HAMAP" id="MF_01682">
    <property type="entry name" value="Salvage_MtnD"/>
    <property type="match status" value="1"/>
</dbReference>
<dbReference type="UniPathway" id="UPA00904">
    <property type="reaction ID" value="UER00878"/>
</dbReference>
<dbReference type="GO" id="GO:0010309">
    <property type="term" value="F:acireductone dioxygenase [iron(II)-requiring] activity"/>
    <property type="evidence" value="ECO:0007669"/>
    <property type="project" value="UniProtKB-UniRule"/>
</dbReference>
<comment type="cofactor">
    <cofactor evidence="9">
        <name>Fe(2+)</name>
        <dbReference type="ChEBI" id="CHEBI:29033"/>
    </cofactor>
    <text evidence="9">Binds 1 Fe(2+) cation per monomer.</text>
</comment>
<dbReference type="CDD" id="cd02232">
    <property type="entry name" value="cupin_ARD"/>
    <property type="match status" value="1"/>
</dbReference>
<evidence type="ECO:0000256" key="7">
    <source>
        <dbReference type="ARBA" id="ARBA00023004"/>
    </source>
</evidence>
<sequence length="181" mass="20465">MTHLRHCPDDQPHAALLDTTDYPRIQAALSAVGVQLERWEAAVELPPEASQEDILAAYQSDIDRLVAEAGYQSWDVVSMVPDHPDKAAFRSKFLEEHTHAEDEVRFFVRGQGLFTLHINGQVFELLCEKGDLIRVPAGTRHWFDMGPNPAFTAIRLFNNPEGWIAQFTGDDIAQHFSRLDN</sequence>
<evidence type="ECO:0000256" key="9">
    <source>
        <dbReference type="HAMAP-Rule" id="MF_01682"/>
    </source>
</evidence>
<dbReference type="InterPro" id="IPR011051">
    <property type="entry name" value="RmlC_Cupin_sf"/>
</dbReference>
<evidence type="ECO:0000256" key="6">
    <source>
        <dbReference type="ARBA" id="ARBA00023002"/>
    </source>
</evidence>
<comment type="catalytic activity">
    <reaction evidence="1 9">
        <text>1,2-dihydroxy-5-(methylsulfanyl)pent-1-en-3-one + O2 = 4-methylsulfanyl-2-oxobutanoate + formate + 2 H(+)</text>
        <dbReference type="Rhea" id="RHEA:24504"/>
        <dbReference type="ChEBI" id="CHEBI:15378"/>
        <dbReference type="ChEBI" id="CHEBI:15379"/>
        <dbReference type="ChEBI" id="CHEBI:15740"/>
        <dbReference type="ChEBI" id="CHEBI:16723"/>
        <dbReference type="ChEBI" id="CHEBI:49252"/>
        <dbReference type="EC" id="1.13.11.54"/>
    </reaction>
</comment>
<keyword evidence="2 9" id="KW-0533">Nickel</keyword>
<dbReference type="InterPro" id="IPR004313">
    <property type="entry name" value="ARD"/>
</dbReference>
<accession>A0A1Y1SEY2</accession>
<evidence type="ECO:0000256" key="8">
    <source>
        <dbReference type="ARBA" id="ARBA00023167"/>
    </source>
</evidence>
<dbReference type="Proteomes" id="UP000192342">
    <property type="component" value="Unassembled WGS sequence"/>
</dbReference>
<feature type="binding site" evidence="9">
    <location>
        <position position="103"/>
    </location>
    <ligand>
        <name>Fe(2+)</name>
        <dbReference type="ChEBI" id="CHEBI:29033"/>
    </ligand>
</feature>
<keyword evidence="3 9" id="KW-0028">Amino-acid biosynthesis</keyword>
<dbReference type="SUPFAM" id="SSF51182">
    <property type="entry name" value="RmlC-like cupins"/>
    <property type="match status" value="1"/>
</dbReference>
<comment type="subunit">
    <text evidence="9">Monomer.</text>
</comment>
<dbReference type="GO" id="GO:0019284">
    <property type="term" value="P:L-methionine salvage from S-adenosylmethionine"/>
    <property type="evidence" value="ECO:0007669"/>
    <property type="project" value="InterPro"/>
</dbReference>
<dbReference type="GO" id="GO:0010308">
    <property type="term" value="F:acireductone dioxygenase (Ni2+-requiring) activity"/>
    <property type="evidence" value="ECO:0007669"/>
    <property type="project" value="UniProtKB-UniRule"/>
</dbReference>
<comment type="pathway">
    <text evidence="9">Amino-acid biosynthesis; L-methionine biosynthesis via salvage pathway; L-methionine from S-methyl-5-thio-alpha-D-ribose 1-phosphate: step 5/6.</text>
</comment>
<evidence type="ECO:0000313" key="11">
    <source>
        <dbReference type="Proteomes" id="UP000192342"/>
    </source>
</evidence>
<feature type="binding site" evidence="9">
    <location>
        <position position="141"/>
    </location>
    <ligand>
        <name>Ni(2+)</name>
        <dbReference type="ChEBI" id="CHEBI:49786"/>
    </ligand>
</feature>
<dbReference type="GO" id="GO:0019509">
    <property type="term" value="P:L-methionine salvage from methylthioadenosine"/>
    <property type="evidence" value="ECO:0007669"/>
    <property type="project" value="UniProtKB-UniRule"/>
</dbReference>
<evidence type="ECO:0000256" key="1">
    <source>
        <dbReference type="ARBA" id="ARBA00000428"/>
    </source>
</evidence>
<dbReference type="InterPro" id="IPR023956">
    <property type="entry name" value="ARD_bac"/>
</dbReference>
<dbReference type="Gene3D" id="2.60.120.10">
    <property type="entry name" value="Jelly Rolls"/>
    <property type="match status" value="1"/>
</dbReference>
<dbReference type="GO" id="GO:0016151">
    <property type="term" value="F:nickel cation binding"/>
    <property type="evidence" value="ECO:0007669"/>
    <property type="project" value="UniProtKB-UniRule"/>
</dbReference>
<organism evidence="10 11">
    <name type="scientific">Oceanococcus atlanticus</name>
    <dbReference type="NCBI Taxonomy" id="1317117"/>
    <lineage>
        <taxon>Bacteria</taxon>
        <taxon>Pseudomonadati</taxon>
        <taxon>Pseudomonadota</taxon>
        <taxon>Gammaproteobacteria</taxon>
        <taxon>Chromatiales</taxon>
        <taxon>Oceanococcaceae</taxon>
        <taxon>Oceanococcus</taxon>
    </lineage>
</organism>
<dbReference type="STRING" id="1317117.ATO7_09492"/>
<dbReference type="Pfam" id="PF03079">
    <property type="entry name" value="ARD"/>
    <property type="match status" value="1"/>
</dbReference>
<evidence type="ECO:0000256" key="3">
    <source>
        <dbReference type="ARBA" id="ARBA00022605"/>
    </source>
</evidence>
<name>A0A1Y1SEY2_9GAMM</name>
<comment type="caution">
    <text evidence="10">The sequence shown here is derived from an EMBL/GenBank/DDBJ whole genome shotgun (WGS) entry which is preliminary data.</text>
</comment>
<feature type="site" description="May play a role in metal incorporation in vivo" evidence="9">
    <location>
        <position position="96"/>
    </location>
</feature>
<evidence type="ECO:0000256" key="4">
    <source>
        <dbReference type="ARBA" id="ARBA00022723"/>
    </source>
</evidence>
<dbReference type="EC" id="1.13.11.53" evidence="9"/>
<gene>
    <name evidence="9" type="primary">mtnD</name>
    <name evidence="10" type="ORF">ATO7_09492</name>
</gene>
<evidence type="ECO:0000313" key="10">
    <source>
        <dbReference type="EMBL" id="ORE87264.1"/>
    </source>
</evidence>
<dbReference type="PANTHER" id="PTHR23418:SF0">
    <property type="entry name" value="ACIREDUCTONE DIOXYGENASE"/>
    <property type="match status" value="1"/>
</dbReference>
<feature type="binding site" evidence="9">
    <location>
        <position position="99"/>
    </location>
    <ligand>
        <name>Ni(2+)</name>
        <dbReference type="ChEBI" id="CHEBI:49786"/>
    </ligand>
</feature>
<reference evidence="10 11" key="1">
    <citation type="submission" date="2013-04" db="EMBL/GenBank/DDBJ databases">
        <title>Oceanococcus atlanticus 22II-S10r2 Genome Sequencing.</title>
        <authorList>
            <person name="Lai Q."/>
            <person name="Li G."/>
            <person name="Shao Z."/>
        </authorList>
    </citation>
    <scope>NUCLEOTIDE SEQUENCE [LARGE SCALE GENOMIC DNA]</scope>
    <source>
        <strain evidence="10 11">22II-S10r2</strain>
    </source>
</reference>
<dbReference type="AlphaFoldDB" id="A0A1Y1SEY2"/>
<feature type="binding site" evidence="9">
    <location>
        <position position="97"/>
    </location>
    <ligand>
        <name>Ni(2+)</name>
        <dbReference type="ChEBI" id="CHEBI:49786"/>
    </ligand>
</feature>
<feature type="binding site" evidence="9">
    <location>
        <position position="99"/>
    </location>
    <ligand>
        <name>Fe(2+)</name>
        <dbReference type="ChEBI" id="CHEBI:29033"/>
    </ligand>
</feature>